<feature type="chain" id="PRO_5002208838" description="tRNA(Ile)-lysidine synthetase" evidence="7">
    <location>
        <begin position="20"/>
        <end position="563"/>
    </location>
</feature>
<dbReference type="Proteomes" id="UP000054538">
    <property type="component" value="Unassembled WGS sequence"/>
</dbReference>
<keyword evidence="7" id="KW-0732">Signal</keyword>
<evidence type="ECO:0000313" key="9">
    <source>
        <dbReference type="EMBL" id="KIK94290.1"/>
    </source>
</evidence>
<dbReference type="OrthoDB" id="434144at2759"/>
<dbReference type="PANTHER" id="PTHR43033:SF1">
    <property type="entry name" value="TRNA(ILE)-LYSIDINE SYNTHASE-RELATED"/>
    <property type="match status" value="1"/>
</dbReference>
<keyword evidence="10" id="KW-1185">Reference proteome</keyword>
<gene>
    <name evidence="9" type="ORF">PAXRUDRAFT_828154</name>
</gene>
<evidence type="ECO:0000256" key="2">
    <source>
        <dbReference type="ARBA" id="ARBA00022598"/>
    </source>
</evidence>
<dbReference type="GO" id="GO:0005524">
    <property type="term" value="F:ATP binding"/>
    <property type="evidence" value="ECO:0007669"/>
    <property type="project" value="UniProtKB-KW"/>
</dbReference>
<organism evidence="9 10">
    <name type="scientific">Paxillus rubicundulus Ve08.2h10</name>
    <dbReference type="NCBI Taxonomy" id="930991"/>
    <lineage>
        <taxon>Eukaryota</taxon>
        <taxon>Fungi</taxon>
        <taxon>Dikarya</taxon>
        <taxon>Basidiomycota</taxon>
        <taxon>Agaricomycotina</taxon>
        <taxon>Agaricomycetes</taxon>
        <taxon>Agaricomycetidae</taxon>
        <taxon>Boletales</taxon>
        <taxon>Paxilineae</taxon>
        <taxon>Paxillaceae</taxon>
        <taxon>Paxillus</taxon>
    </lineage>
</organism>
<evidence type="ECO:0000256" key="4">
    <source>
        <dbReference type="ARBA" id="ARBA00022741"/>
    </source>
</evidence>
<dbReference type="InterPro" id="IPR014729">
    <property type="entry name" value="Rossmann-like_a/b/a_fold"/>
</dbReference>
<dbReference type="HOGENOM" id="CLU_035256_0_0_1"/>
<feature type="domain" description="tRNA(Ile)-lysidine/2-thiocytidine synthase N-terminal" evidence="8">
    <location>
        <begin position="30"/>
        <end position="244"/>
    </location>
</feature>
<dbReference type="CDD" id="cd01992">
    <property type="entry name" value="TilS_N"/>
    <property type="match status" value="1"/>
</dbReference>
<evidence type="ECO:0000256" key="3">
    <source>
        <dbReference type="ARBA" id="ARBA00022694"/>
    </source>
</evidence>
<keyword evidence="2" id="KW-0436">Ligase</keyword>
<dbReference type="SUPFAM" id="SSF52402">
    <property type="entry name" value="Adenine nucleotide alpha hydrolases-like"/>
    <property type="match status" value="1"/>
</dbReference>
<dbReference type="GO" id="GO:0032267">
    <property type="term" value="F:tRNA(Ile)-lysidine synthase activity"/>
    <property type="evidence" value="ECO:0007669"/>
    <property type="project" value="UniProtKB-EC"/>
</dbReference>
<accession>A0A0D0E7S3</accession>
<evidence type="ECO:0000313" key="10">
    <source>
        <dbReference type="Proteomes" id="UP000054538"/>
    </source>
</evidence>
<keyword evidence="4" id="KW-0547">Nucleotide-binding</keyword>
<proteinExistence type="inferred from homology"/>
<sequence length="563" mass="62135">MGSLSPILLGEFLAALTRCAPPSGWPTQSKIAVANSGGPDSTCLLFLLAKLVSHPESRTNHRQLPQSVISLHVDHKLQEASTNMAARSSANAASLGVEHHTSGIPWGVAPFPPKPANGAFEKIAREARYQLIFDAMTSTGATIVAFGHHADDQLETSLMRLARGSTKLGAAGMRRCRRWGMGSGNSEGTLGWVGHRGLNRFIVRPLLHFQKDRILATCEANALDYINDPTNFQPELTLRNAIRHIINNDRSSSPIQFDEPSLPPGSPVSLEKIRHAASFLQSTVTDVAGVEEALRCAIENLALTAEYINEQVTSHLRECALPSPTGTLLLSSSQLSNITDHDVRFAIILRVMRYVSFHPWGSIRADGDRRQSGIRRIAQFLWTPDPQAAQIKRFTAGGGVLWTPAIFSPRKPLRVGNQCLQLPLRSDDQFCWLASRIPPFFKNPQEGAGSSSRLTLELTAQLRAGIYSDMPTDTFEVLYDCRFLLRIDPTQMPERVKSILSKQDKTVSIKVIPFTNYYWPKVVLQRESRPDQVLAVLGPEGTTDTMGAPPWISMQWVRLLDAT</sequence>
<feature type="signal peptide" evidence="7">
    <location>
        <begin position="1"/>
        <end position="19"/>
    </location>
</feature>
<dbReference type="InterPro" id="IPR012795">
    <property type="entry name" value="tRNA_Ile_lys_synt_N"/>
</dbReference>
<protein>
    <recommendedName>
        <fullName evidence="1">tRNA(Ile)-lysidine synthetase</fullName>
        <ecNumber evidence="1">6.3.4.19</ecNumber>
    </recommendedName>
</protein>
<name>A0A0D0E7S3_9AGAM</name>
<keyword evidence="3" id="KW-0819">tRNA processing</keyword>
<reference evidence="10" key="2">
    <citation type="submission" date="2015-01" db="EMBL/GenBank/DDBJ databases">
        <title>Evolutionary Origins and Diversification of the Mycorrhizal Mutualists.</title>
        <authorList>
            <consortium name="DOE Joint Genome Institute"/>
            <consortium name="Mycorrhizal Genomics Consortium"/>
            <person name="Kohler A."/>
            <person name="Kuo A."/>
            <person name="Nagy L.G."/>
            <person name="Floudas D."/>
            <person name="Copeland A."/>
            <person name="Barry K.W."/>
            <person name="Cichocki N."/>
            <person name="Veneault-Fourrey C."/>
            <person name="LaButti K."/>
            <person name="Lindquist E.A."/>
            <person name="Lipzen A."/>
            <person name="Lundell T."/>
            <person name="Morin E."/>
            <person name="Murat C."/>
            <person name="Riley R."/>
            <person name="Ohm R."/>
            <person name="Sun H."/>
            <person name="Tunlid A."/>
            <person name="Henrissat B."/>
            <person name="Grigoriev I.V."/>
            <person name="Hibbett D.S."/>
            <person name="Martin F."/>
        </authorList>
    </citation>
    <scope>NUCLEOTIDE SEQUENCE [LARGE SCALE GENOMIC DNA]</scope>
    <source>
        <strain evidence="10">Ve08.2h10</strain>
    </source>
</reference>
<dbReference type="STRING" id="930991.A0A0D0E7S3"/>
<evidence type="ECO:0000256" key="5">
    <source>
        <dbReference type="ARBA" id="ARBA00022840"/>
    </source>
</evidence>
<dbReference type="Gene3D" id="3.40.50.620">
    <property type="entry name" value="HUPs"/>
    <property type="match status" value="1"/>
</dbReference>
<dbReference type="EMBL" id="KN825118">
    <property type="protein sequence ID" value="KIK94290.1"/>
    <property type="molecule type" value="Genomic_DNA"/>
</dbReference>
<evidence type="ECO:0000256" key="6">
    <source>
        <dbReference type="ARBA" id="ARBA00048539"/>
    </source>
</evidence>
<dbReference type="AlphaFoldDB" id="A0A0D0E7S3"/>
<keyword evidence="5" id="KW-0067">ATP-binding</keyword>
<comment type="catalytic activity">
    <reaction evidence="6">
        <text>cytidine(34) in tRNA(Ile2) + L-lysine + ATP = lysidine(34) in tRNA(Ile2) + AMP + diphosphate + H(+)</text>
        <dbReference type="Rhea" id="RHEA:43744"/>
        <dbReference type="Rhea" id="RHEA-COMP:10625"/>
        <dbReference type="Rhea" id="RHEA-COMP:10670"/>
        <dbReference type="ChEBI" id="CHEBI:15378"/>
        <dbReference type="ChEBI" id="CHEBI:30616"/>
        <dbReference type="ChEBI" id="CHEBI:32551"/>
        <dbReference type="ChEBI" id="CHEBI:33019"/>
        <dbReference type="ChEBI" id="CHEBI:82748"/>
        <dbReference type="ChEBI" id="CHEBI:83665"/>
        <dbReference type="ChEBI" id="CHEBI:456215"/>
        <dbReference type="EC" id="6.3.4.19"/>
    </reaction>
</comment>
<evidence type="ECO:0000259" key="8">
    <source>
        <dbReference type="Pfam" id="PF01171"/>
    </source>
</evidence>
<dbReference type="InterPro" id="IPR012094">
    <property type="entry name" value="tRNA_Ile_lys_synt"/>
</dbReference>
<reference evidence="9 10" key="1">
    <citation type="submission" date="2014-04" db="EMBL/GenBank/DDBJ databases">
        <authorList>
            <consortium name="DOE Joint Genome Institute"/>
            <person name="Kuo A."/>
            <person name="Kohler A."/>
            <person name="Jargeat P."/>
            <person name="Nagy L.G."/>
            <person name="Floudas D."/>
            <person name="Copeland A."/>
            <person name="Barry K.W."/>
            <person name="Cichocki N."/>
            <person name="Veneault-Fourrey C."/>
            <person name="LaButti K."/>
            <person name="Lindquist E.A."/>
            <person name="Lipzen A."/>
            <person name="Lundell T."/>
            <person name="Morin E."/>
            <person name="Murat C."/>
            <person name="Sun H."/>
            <person name="Tunlid A."/>
            <person name="Henrissat B."/>
            <person name="Grigoriev I.V."/>
            <person name="Hibbett D.S."/>
            <person name="Martin F."/>
            <person name="Nordberg H.P."/>
            <person name="Cantor M.N."/>
            <person name="Hua S.X."/>
        </authorList>
    </citation>
    <scope>NUCLEOTIDE SEQUENCE [LARGE SCALE GENOMIC DNA]</scope>
    <source>
        <strain evidence="9 10">Ve08.2h10</strain>
    </source>
</reference>
<dbReference type="PANTHER" id="PTHR43033">
    <property type="entry name" value="TRNA(ILE)-LYSIDINE SYNTHASE-RELATED"/>
    <property type="match status" value="1"/>
</dbReference>
<dbReference type="NCBIfam" id="TIGR02432">
    <property type="entry name" value="lysidine_TilS_N"/>
    <property type="match status" value="1"/>
</dbReference>
<dbReference type="InterPro" id="IPR011063">
    <property type="entry name" value="TilS/TtcA_N"/>
</dbReference>
<dbReference type="HAMAP" id="MF_01161">
    <property type="entry name" value="tRNA_Ile_lys_synt"/>
    <property type="match status" value="1"/>
</dbReference>
<evidence type="ECO:0000256" key="1">
    <source>
        <dbReference type="ARBA" id="ARBA00013267"/>
    </source>
</evidence>
<dbReference type="Pfam" id="PF01171">
    <property type="entry name" value="ATP_bind_3"/>
    <property type="match status" value="1"/>
</dbReference>
<dbReference type="InParanoid" id="A0A0D0E7S3"/>
<dbReference type="GO" id="GO:0008033">
    <property type="term" value="P:tRNA processing"/>
    <property type="evidence" value="ECO:0007669"/>
    <property type="project" value="UniProtKB-KW"/>
</dbReference>
<evidence type="ECO:0000256" key="7">
    <source>
        <dbReference type="SAM" id="SignalP"/>
    </source>
</evidence>
<dbReference type="EC" id="6.3.4.19" evidence="1"/>